<dbReference type="Proteomes" id="UP001566132">
    <property type="component" value="Unassembled WGS sequence"/>
</dbReference>
<evidence type="ECO:0000256" key="1">
    <source>
        <dbReference type="SAM" id="MobiDB-lite"/>
    </source>
</evidence>
<keyword evidence="3" id="KW-1185">Reference proteome</keyword>
<organism evidence="2 3">
    <name type="scientific">Hypothenemus hampei</name>
    <name type="common">Coffee berry borer</name>
    <dbReference type="NCBI Taxonomy" id="57062"/>
    <lineage>
        <taxon>Eukaryota</taxon>
        <taxon>Metazoa</taxon>
        <taxon>Ecdysozoa</taxon>
        <taxon>Arthropoda</taxon>
        <taxon>Hexapoda</taxon>
        <taxon>Insecta</taxon>
        <taxon>Pterygota</taxon>
        <taxon>Neoptera</taxon>
        <taxon>Endopterygota</taxon>
        <taxon>Coleoptera</taxon>
        <taxon>Polyphaga</taxon>
        <taxon>Cucujiformia</taxon>
        <taxon>Curculionidae</taxon>
        <taxon>Scolytinae</taxon>
        <taxon>Hypothenemus</taxon>
    </lineage>
</organism>
<proteinExistence type="predicted"/>
<reference evidence="2 3" key="1">
    <citation type="submission" date="2024-05" db="EMBL/GenBank/DDBJ databases">
        <title>Genetic variation in Jamaican populations of the coffee berry borer (Hypothenemus hampei).</title>
        <authorList>
            <person name="Errbii M."/>
            <person name="Myrie A."/>
        </authorList>
    </citation>
    <scope>NUCLEOTIDE SEQUENCE [LARGE SCALE GENOMIC DNA]</scope>
    <source>
        <strain evidence="2">JA-Hopewell-2020-01-JO</strain>
        <tissue evidence="2">Whole body</tissue>
    </source>
</reference>
<sequence length="159" mass="17949">MCSSPICFSIGTSREKITMDFNAFDDFNEIVNDNENIGVENEVLKCLTECYDGPIILAKNYVSFPQNENLSIVVIQDDPENYSIYQNENINKNACLRSQITTDIIDVLYEKECDADALLGSTTPNVLATSDNLSSNPDYDPNHTDQNDYENEIKNNEQL</sequence>
<evidence type="ECO:0000313" key="3">
    <source>
        <dbReference type="Proteomes" id="UP001566132"/>
    </source>
</evidence>
<comment type="caution">
    <text evidence="2">The sequence shown here is derived from an EMBL/GenBank/DDBJ whole genome shotgun (WGS) entry which is preliminary data.</text>
</comment>
<feature type="compositionally biased region" description="Polar residues" evidence="1">
    <location>
        <begin position="126"/>
        <end position="137"/>
    </location>
</feature>
<dbReference type="EMBL" id="JBDJPC010000008">
    <property type="protein sequence ID" value="KAL1492878.1"/>
    <property type="molecule type" value="Genomic_DNA"/>
</dbReference>
<evidence type="ECO:0000313" key="2">
    <source>
        <dbReference type="EMBL" id="KAL1492878.1"/>
    </source>
</evidence>
<gene>
    <name evidence="2" type="ORF">ABEB36_011052</name>
</gene>
<protein>
    <submittedName>
        <fullName evidence="2">Uncharacterized protein</fullName>
    </submittedName>
</protein>
<feature type="compositionally biased region" description="Basic and acidic residues" evidence="1">
    <location>
        <begin position="140"/>
        <end position="159"/>
    </location>
</feature>
<dbReference type="AlphaFoldDB" id="A0ABD1EE07"/>
<feature type="region of interest" description="Disordered" evidence="1">
    <location>
        <begin position="126"/>
        <end position="159"/>
    </location>
</feature>
<accession>A0ABD1EE07</accession>
<name>A0ABD1EE07_HYPHA</name>